<protein>
    <submittedName>
        <fullName evidence="2">Uncharacterized protein</fullName>
    </submittedName>
</protein>
<sequence>MWLARAEHPAPGFLPFRSSTQHVSQFPNPLIKIQLAPNRPTGFSFRYSVHHILCCTAFITAMSQLDPFRSAILFLAAGLLLFFDLASCGEAHHPAATGSAILEVREPQITAAAALALRAPLDGCEARASSCARSAATARPAPRARSSLSTTASA</sequence>
<dbReference type="AlphaFoldDB" id="A0AAE0HUH6"/>
<proteinExistence type="predicted"/>
<gene>
    <name evidence="2" type="ORF">B0H66DRAFT_386957</name>
</gene>
<dbReference type="Proteomes" id="UP001283341">
    <property type="component" value="Unassembled WGS sequence"/>
</dbReference>
<evidence type="ECO:0000313" key="3">
    <source>
        <dbReference type="Proteomes" id="UP001283341"/>
    </source>
</evidence>
<evidence type="ECO:0000256" key="1">
    <source>
        <dbReference type="SAM" id="MobiDB-lite"/>
    </source>
</evidence>
<organism evidence="2 3">
    <name type="scientific">Apodospora peruviana</name>
    <dbReference type="NCBI Taxonomy" id="516989"/>
    <lineage>
        <taxon>Eukaryota</taxon>
        <taxon>Fungi</taxon>
        <taxon>Dikarya</taxon>
        <taxon>Ascomycota</taxon>
        <taxon>Pezizomycotina</taxon>
        <taxon>Sordariomycetes</taxon>
        <taxon>Sordariomycetidae</taxon>
        <taxon>Sordariales</taxon>
        <taxon>Lasiosphaeriaceae</taxon>
        <taxon>Apodospora</taxon>
    </lineage>
</organism>
<accession>A0AAE0HUH6</accession>
<dbReference type="EMBL" id="JAUEDM010000008">
    <property type="protein sequence ID" value="KAK3313133.1"/>
    <property type="molecule type" value="Genomic_DNA"/>
</dbReference>
<evidence type="ECO:0000313" key="2">
    <source>
        <dbReference type="EMBL" id="KAK3313133.1"/>
    </source>
</evidence>
<comment type="caution">
    <text evidence="2">The sequence shown here is derived from an EMBL/GenBank/DDBJ whole genome shotgun (WGS) entry which is preliminary data.</text>
</comment>
<reference evidence="2" key="1">
    <citation type="journal article" date="2023" name="Mol. Phylogenet. Evol.">
        <title>Genome-scale phylogeny and comparative genomics of the fungal order Sordariales.</title>
        <authorList>
            <person name="Hensen N."/>
            <person name="Bonometti L."/>
            <person name="Westerberg I."/>
            <person name="Brannstrom I.O."/>
            <person name="Guillou S."/>
            <person name="Cros-Aarteil S."/>
            <person name="Calhoun S."/>
            <person name="Haridas S."/>
            <person name="Kuo A."/>
            <person name="Mondo S."/>
            <person name="Pangilinan J."/>
            <person name="Riley R."/>
            <person name="LaButti K."/>
            <person name="Andreopoulos B."/>
            <person name="Lipzen A."/>
            <person name="Chen C."/>
            <person name="Yan M."/>
            <person name="Daum C."/>
            <person name="Ng V."/>
            <person name="Clum A."/>
            <person name="Steindorff A."/>
            <person name="Ohm R.A."/>
            <person name="Martin F."/>
            <person name="Silar P."/>
            <person name="Natvig D.O."/>
            <person name="Lalanne C."/>
            <person name="Gautier V."/>
            <person name="Ament-Velasquez S.L."/>
            <person name="Kruys A."/>
            <person name="Hutchinson M.I."/>
            <person name="Powell A.J."/>
            <person name="Barry K."/>
            <person name="Miller A.N."/>
            <person name="Grigoriev I.V."/>
            <person name="Debuchy R."/>
            <person name="Gladieux P."/>
            <person name="Hiltunen Thoren M."/>
            <person name="Johannesson H."/>
        </authorList>
    </citation>
    <scope>NUCLEOTIDE SEQUENCE</scope>
    <source>
        <strain evidence="2">CBS 118394</strain>
    </source>
</reference>
<name>A0AAE0HUH6_9PEZI</name>
<reference evidence="2" key="2">
    <citation type="submission" date="2023-06" db="EMBL/GenBank/DDBJ databases">
        <authorList>
            <consortium name="Lawrence Berkeley National Laboratory"/>
            <person name="Haridas S."/>
            <person name="Hensen N."/>
            <person name="Bonometti L."/>
            <person name="Westerberg I."/>
            <person name="Brannstrom I.O."/>
            <person name="Guillou S."/>
            <person name="Cros-Aarteil S."/>
            <person name="Calhoun S."/>
            <person name="Kuo A."/>
            <person name="Mondo S."/>
            <person name="Pangilinan J."/>
            <person name="Riley R."/>
            <person name="Labutti K."/>
            <person name="Andreopoulos B."/>
            <person name="Lipzen A."/>
            <person name="Chen C."/>
            <person name="Yanf M."/>
            <person name="Daum C."/>
            <person name="Ng V."/>
            <person name="Clum A."/>
            <person name="Steindorff A."/>
            <person name="Ohm R."/>
            <person name="Martin F."/>
            <person name="Silar P."/>
            <person name="Natvig D."/>
            <person name="Lalanne C."/>
            <person name="Gautier V."/>
            <person name="Ament-Velasquez S.L."/>
            <person name="Kruys A."/>
            <person name="Hutchinson M.I."/>
            <person name="Powell A.J."/>
            <person name="Barry K."/>
            <person name="Miller A.N."/>
            <person name="Grigoriev I.V."/>
            <person name="Debuchy R."/>
            <person name="Gladieux P."/>
            <person name="Thoren M.H."/>
            <person name="Johannesson H."/>
        </authorList>
    </citation>
    <scope>NUCLEOTIDE SEQUENCE</scope>
    <source>
        <strain evidence="2">CBS 118394</strain>
    </source>
</reference>
<keyword evidence="3" id="KW-1185">Reference proteome</keyword>
<feature type="region of interest" description="Disordered" evidence="1">
    <location>
        <begin position="133"/>
        <end position="154"/>
    </location>
</feature>